<accession>A0ABR1AWD4</accession>
<comment type="caution">
    <text evidence="1">The sequence shown here is derived from an EMBL/GenBank/DDBJ whole genome shotgun (WGS) entry which is preliminary data.</text>
</comment>
<dbReference type="EMBL" id="JAWJWF010000009">
    <property type="protein sequence ID" value="KAK6630144.1"/>
    <property type="molecule type" value="Genomic_DNA"/>
</dbReference>
<evidence type="ECO:0000313" key="1">
    <source>
        <dbReference type="EMBL" id="KAK6630144.1"/>
    </source>
</evidence>
<reference evidence="1 2" key="1">
    <citation type="submission" date="2023-09" db="EMBL/GenBank/DDBJ databases">
        <title>Genomes of two closely related lineages of the louse Polyplax serrata with different host specificities.</title>
        <authorList>
            <person name="Martinu J."/>
            <person name="Tarabai H."/>
            <person name="Stefka J."/>
            <person name="Hypsa V."/>
        </authorList>
    </citation>
    <scope>NUCLEOTIDE SEQUENCE [LARGE SCALE GENOMIC DNA]</scope>
    <source>
        <strain evidence="1">98ZLc_SE</strain>
    </source>
</reference>
<evidence type="ECO:0000313" key="2">
    <source>
        <dbReference type="Proteomes" id="UP001359485"/>
    </source>
</evidence>
<organism evidence="1 2">
    <name type="scientific">Polyplax serrata</name>
    <name type="common">Common mouse louse</name>
    <dbReference type="NCBI Taxonomy" id="468196"/>
    <lineage>
        <taxon>Eukaryota</taxon>
        <taxon>Metazoa</taxon>
        <taxon>Ecdysozoa</taxon>
        <taxon>Arthropoda</taxon>
        <taxon>Hexapoda</taxon>
        <taxon>Insecta</taxon>
        <taxon>Pterygota</taxon>
        <taxon>Neoptera</taxon>
        <taxon>Paraneoptera</taxon>
        <taxon>Psocodea</taxon>
        <taxon>Troctomorpha</taxon>
        <taxon>Phthiraptera</taxon>
        <taxon>Anoplura</taxon>
        <taxon>Polyplacidae</taxon>
        <taxon>Polyplax</taxon>
    </lineage>
</organism>
<name>A0ABR1AWD4_POLSC</name>
<protein>
    <submittedName>
        <fullName evidence="1">Uncharacterized protein</fullName>
    </submittedName>
</protein>
<keyword evidence="2" id="KW-1185">Reference proteome</keyword>
<gene>
    <name evidence="1" type="ORF">RUM44_005695</name>
</gene>
<dbReference type="Proteomes" id="UP001359485">
    <property type="component" value="Unassembled WGS sequence"/>
</dbReference>
<proteinExistence type="predicted"/>
<sequence>MKKKCSGKLTATFSTQKPEKRSGAILENLKLLKDKLPGRNDSSGLRINDVQNGDFSLYWERISTTPGNDRSDRWARRYPGRCEKTRVARYPSPCFQVLRR</sequence>